<dbReference type="EMBL" id="JANPWB010000010">
    <property type="protein sequence ID" value="KAJ1137540.1"/>
    <property type="molecule type" value="Genomic_DNA"/>
</dbReference>
<feature type="compositionally biased region" description="Polar residues" evidence="1">
    <location>
        <begin position="76"/>
        <end position="95"/>
    </location>
</feature>
<proteinExistence type="predicted"/>
<feature type="region of interest" description="Disordered" evidence="1">
    <location>
        <begin position="1"/>
        <end position="29"/>
    </location>
</feature>
<name>A0AAV7QH11_PLEWA</name>
<dbReference type="Proteomes" id="UP001066276">
    <property type="component" value="Chromosome 6"/>
</dbReference>
<sequence>MQPMQDSQDTQTWQTPHRQQTKRKMGTVRGIPPMAEEVQQARHWALADVMAFKKTTQAYPTTSGDNSIDREENTDVALSNGTDQSDSTDLSNSEQYLPIVTPRTADDLL</sequence>
<comment type="caution">
    <text evidence="2">The sequence shown here is derived from an EMBL/GenBank/DDBJ whole genome shotgun (WGS) entry which is preliminary data.</text>
</comment>
<keyword evidence="3" id="KW-1185">Reference proteome</keyword>
<evidence type="ECO:0000313" key="2">
    <source>
        <dbReference type="EMBL" id="KAJ1137540.1"/>
    </source>
</evidence>
<reference evidence="2" key="1">
    <citation type="journal article" date="2022" name="bioRxiv">
        <title>Sequencing and chromosome-scale assembly of the giantPleurodeles waltlgenome.</title>
        <authorList>
            <person name="Brown T."/>
            <person name="Elewa A."/>
            <person name="Iarovenko S."/>
            <person name="Subramanian E."/>
            <person name="Araus A.J."/>
            <person name="Petzold A."/>
            <person name="Susuki M."/>
            <person name="Suzuki K.-i.T."/>
            <person name="Hayashi T."/>
            <person name="Toyoda A."/>
            <person name="Oliveira C."/>
            <person name="Osipova E."/>
            <person name="Leigh N.D."/>
            <person name="Simon A."/>
            <person name="Yun M.H."/>
        </authorList>
    </citation>
    <scope>NUCLEOTIDE SEQUENCE</scope>
    <source>
        <strain evidence="2">20211129_DDA</strain>
        <tissue evidence="2">Liver</tissue>
    </source>
</reference>
<evidence type="ECO:0000256" key="1">
    <source>
        <dbReference type="SAM" id="MobiDB-lite"/>
    </source>
</evidence>
<feature type="region of interest" description="Disordered" evidence="1">
    <location>
        <begin position="58"/>
        <end position="109"/>
    </location>
</feature>
<organism evidence="2 3">
    <name type="scientific">Pleurodeles waltl</name>
    <name type="common">Iberian ribbed newt</name>
    <dbReference type="NCBI Taxonomy" id="8319"/>
    <lineage>
        <taxon>Eukaryota</taxon>
        <taxon>Metazoa</taxon>
        <taxon>Chordata</taxon>
        <taxon>Craniata</taxon>
        <taxon>Vertebrata</taxon>
        <taxon>Euteleostomi</taxon>
        <taxon>Amphibia</taxon>
        <taxon>Batrachia</taxon>
        <taxon>Caudata</taxon>
        <taxon>Salamandroidea</taxon>
        <taxon>Salamandridae</taxon>
        <taxon>Pleurodelinae</taxon>
        <taxon>Pleurodeles</taxon>
    </lineage>
</organism>
<dbReference type="AlphaFoldDB" id="A0AAV7QH11"/>
<protein>
    <submittedName>
        <fullName evidence="2">Uncharacterized protein</fullName>
    </submittedName>
</protein>
<feature type="compositionally biased region" description="Polar residues" evidence="1">
    <location>
        <begin position="1"/>
        <end position="18"/>
    </location>
</feature>
<gene>
    <name evidence="2" type="ORF">NDU88_003938</name>
</gene>
<evidence type="ECO:0000313" key="3">
    <source>
        <dbReference type="Proteomes" id="UP001066276"/>
    </source>
</evidence>
<accession>A0AAV7QH11</accession>